<feature type="compositionally biased region" description="Polar residues" evidence="1">
    <location>
        <begin position="217"/>
        <end position="234"/>
    </location>
</feature>
<accession>A0A316UQJ9</accession>
<feature type="region of interest" description="Disordered" evidence="1">
    <location>
        <begin position="340"/>
        <end position="397"/>
    </location>
</feature>
<dbReference type="Proteomes" id="UP000245884">
    <property type="component" value="Unassembled WGS sequence"/>
</dbReference>
<dbReference type="GeneID" id="37028114"/>
<feature type="region of interest" description="Disordered" evidence="1">
    <location>
        <begin position="785"/>
        <end position="855"/>
    </location>
</feature>
<name>A0A316UQJ9_9BASI</name>
<feature type="compositionally biased region" description="Low complexity" evidence="1">
    <location>
        <begin position="141"/>
        <end position="151"/>
    </location>
</feature>
<feature type="region of interest" description="Disordered" evidence="1">
    <location>
        <begin position="104"/>
        <end position="250"/>
    </location>
</feature>
<reference evidence="2 3" key="1">
    <citation type="journal article" date="2018" name="Mol. Biol. Evol.">
        <title>Broad Genomic Sampling Reveals a Smut Pathogenic Ancestry of the Fungal Clade Ustilaginomycotina.</title>
        <authorList>
            <person name="Kijpornyongpan T."/>
            <person name="Mondo S.J."/>
            <person name="Barry K."/>
            <person name="Sandor L."/>
            <person name="Lee J."/>
            <person name="Lipzen A."/>
            <person name="Pangilinan J."/>
            <person name="LaButti K."/>
            <person name="Hainaut M."/>
            <person name="Henrissat B."/>
            <person name="Grigoriev I.V."/>
            <person name="Spatafora J.W."/>
            <person name="Aime M.C."/>
        </authorList>
    </citation>
    <scope>NUCLEOTIDE SEQUENCE [LARGE SCALE GENOMIC DNA]</scope>
    <source>
        <strain evidence="2 3">MCA 5214</strain>
    </source>
</reference>
<evidence type="ECO:0000313" key="3">
    <source>
        <dbReference type="Proteomes" id="UP000245884"/>
    </source>
</evidence>
<dbReference type="STRING" id="1569628.A0A316UQJ9"/>
<gene>
    <name evidence="2" type="ORF">BDZ90DRAFT_232536</name>
</gene>
<dbReference type="RefSeq" id="XP_025362178.1">
    <property type="nucleotide sequence ID" value="XM_025506291.1"/>
</dbReference>
<feature type="region of interest" description="Disordered" evidence="1">
    <location>
        <begin position="264"/>
        <end position="317"/>
    </location>
</feature>
<feature type="region of interest" description="Disordered" evidence="1">
    <location>
        <begin position="1185"/>
        <end position="1209"/>
    </location>
</feature>
<dbReference type="EMBL" id="KZ819668">
    <property type="protein sequence ID" value="PWN27566.1"/>
    <property type="molecule type" value="Genomic_DNA"/>
</dbReference>
<feature type="compositionally biased region" description="Pro residues" evidence="1">
    <location>
        <begin position="798"/>
        <end position="807"/>
    </location>
</feature>
<dbReference type="AlphaFoldDB" id="A0A316UQJ9"/>
<evidence type="ECO:0000313" key="2">
    <source>
        <dbReference type="EMBL" id="PWN27566.1"/>
    </source>
</evidence>
<proteinExistence type="predicted"/>
<feature type="compositionally biased region" description="Acidic residues" evidence="1">
    <location>
        <begin position="836"/>
        <end position="849"/>
    </location>
</feature>
<feature type="compositionally biased region" description="Low complexity" evidence="1">
    <location>
        <begin position="808"/>
        <end position="826"/>
    </location>
</feature>
<feature type="compositionally biased region" description="Polar residues" evidence="1">
    <location>
        <begin position="182"/>
        <end position="196"/>
    </location>
</feature>
<feature type="compositionally biased region" description="Polar residues" evidence="1">
    <location>
        <begin position="785"/>
        <end position="797"/>
    </location>
</feature>
<organism evidence="2 3">
    <name type="scientific">Jaminaea rosea</name>
    <dbReference type="NCBI Taxonomy" id="1569628"/>
    <lineage>
        <taxon>Eukaryota</taxon>
        <taxon>Fungi</taxon>
        <taxon>Dikarya</taxon>
        <taxon>Basidiomycota</taxon>
        <taxon>Ustilaginomycotina</taxon>
        <taxon>Exobasidiomycetes</taxon>
        <taxon>Microstromatales</taxon>
        <taxon>Microstromatales incertae sedis</taxon>
        <taxon>Jaminaea</taxon>
    </lineage>
</organism>
<evidence type="ECO:0000256" key="1">
    <source>
        <dbReference type="SAM" id="MobiDB-lite"/>
    </source>
</evidence>
<protein>
    <submittedName>
        <fullName evidence="2">Uncharacterized protein</fullName>
    </submittedName>
</protein>
<sequence length="1209" mass="131245">MDSYTRHCHFDGEAYIHVFLPPADPPPIGGDVLHAEIVRIDAPPGVFIPPFTGGPSSVPPPRGEPSHVTSIIIRGRYVDLYFAAPVPQTYEREERYTMPVARKLRTDSGPFPNLATSTLMPAPSTPRRAEPPLTTAHLLESSSSSSSSSPSTLRQTARPLVTPIDTRATSRQSARPLISPVDTRTTANVASTSQRDPSPYARASMPFTPGMAPSEAGSRSSSRVAIDRSTLQGERQTREVGAGPGSQEPATAAVITREAGVALEVDAEGGDSGSTAPTAVKDERDRQAADAAQEQPRQDEERAQADTGGGDSTFGQGDDEIAEQAAALSRQVDAVHLERQTASTTPHAATGEPSSRIPPAAPHSARSCFTTPWLPPTPGSAALPNPTAAQTKRDDAGDIRRLREAMVNCRSLEALESATGDVSTSHFARWTEAQFVQRRESSGGRMFMADLEAACHLAIIFLIFRAHLGNKSAVDLRIFLSSFSSRELALFIFCQVISMAPFYARTPQDVRDIMATMSELNARNCNSSGTYMLFIETENARGPQYESVLWKYTGETNWLARRAGEHDREIQGILKAQKDGTQGDVKAGRSRMKLLYREKILDWWPVILTRGPDTRDQQVRVDWLEATFQRMGGCEAAPGRKLVDMGSRRCVSYNDRSEFIDRQNRAVCEHAFTAFFGSATDGYDDWDLFAGARYDDYPFARANRDPPSLGFSDLQGSLASKLPDSIRPGKKGVATAFDTAVVKRNAPSFHTSVLRSSAPSAQSFTSSLSRRHIYHPGRLTINSLPQAQLDSPSSSHPPNLPGAPAAPTPASRLPRAPARLLPLAQAHQRPIRISDDDVDDEDGSDDEELQSSNDAVAAQEGPLHLVYRKPIDKVQYVDDLPSVSTGADLAGVAWRVDEGKQLLYRLSPFSAEERYKTWMAINQSSFAARVSSGVLRVKVAPSLPTLDVRLKATFPNGDAFLILRSRQIAGRVVQPRSASALASYVLDRYEVTLFSKAAPGSSLRIEPIAEDIGAQWEEVLCPMGLVAAMRSQEAVAYSKTESLLSCVGVRLRGAGSRMALGAGSRDGWRTLRLPGDEFAHAEFGTFGEPDRSTLVTEVPVPPSFRQQDVVHAIFSVGPANRKGFYDQLRVCFVAGDSVAPLPRGSMQAVAPGTMEEWAICYLLNLAILSRGCVQANLVVPKGDGVKPWESPKRAAQPLPDVGGSKRSRR</sequence>
<keyword evidence="3" id="KW-1185">Reference proteome</keyword>